<dbReference type="RefSeq" id="WP_281535770.1">
    <property type="nucleotide sequence ID" value="NZ_CP075584.1"/>
</dbReference>
<keyword evidence="3" id="KW-1185">Reference proteome</keyword>
<feature type="domain" description="Purine catabolism PurC-like" evidence="1">
    <location>
        <begin position="7"/>
        <end position="121"/>
    </location>
</feature>
<evidence type="ECO:0000313" key="2">
    <source>
        <dbReference type="EMBL" id="WBM81032.1"/>
    </source>
</evidence>
<reference evidence="2 3" key="1">
    <citation type="submission" date="2021-05" db="EMBL/GenBank/DDBJ databases">
        <authorList>
            <person name="Kumar R."/>
            <person name="Kumar A."/>
            <person name="Mukhia S."/>
        </authorList>
    </citation>
    <scope>NUCLEOTIDE SEQUENCE [LARGE SCALE GENOMIC DNA]</scope>
    <source>
        <strain evidence="2 3">ERMR7:08</strain>
    </source>
</reference>
<gene>
    <name evidence="2" type="ORF">KIV56_07185</name>
</gene>
<dbReference type="Pfam" id="PF07905">
    <property type="entry name" value="PucR"/>
    <property type="match status" value="1"/>
</dbReference>
<dbReference type="EMBL" id="CP075584">
    <property type="protein sequence ID" value="WBM81032.1"/>
    <property type="molecule type" value="Genomic_DNA"/>
</dbReference>
<protein>
    <submittedName>
        <fullName evidence="2">PucR family transcriptional regulator ligand-binding domain-containing protein</fullName>
    </submittedName>
</protein>
<proteinExistence type="predicted"/>
<dbReference type="InterPro" id="IPR012914">
    <property type="entry name" value="PucR_dom"/>
</dbReference>
<evidence type="ECO:0000259" key="1">
    <source>
        <dbReference type="Pfam" id="PF07905"/>
    </source>
</evidence>
<organism evidence="2 3">
    <name type="scientific">Cryobacterium breve</name>
    <dbReference type="NCBI Taxonomy" id="1259258"/>
    <lineage>
        <taxon>Bacteria</taxon>
        <taxon>Bacillati</taxon>
        <taxon>Actinomycetota</taxon>
        <taxon>Actinomycetes</taxon>
        <taxon>Micrococcales</taxon>
        <taxon>Microbacteriaceae</taxon>
        <taxon>Cryobacterium</taxon>
    </lineage>
</organism>
<accession>A0ABY7NEU3</accession>
<dbReference type="Proteomes" id="UP001212421">
    <property type="component" value="Chromosome"/>
</dbReference>
<evidence type="ECO:0000313" key="3">
    <source>
        <dbReference type="Proteomes" id="UP001212421"/>
    </source>
</evidence>
<sequence>MPPTVRQLLQRQSLGVTILTAAGSIDEPIQWISSTDLLDPTPFLSDDQMLLTTGTQFMVGASSGIFVDYVRRLTANGVRALGFGTEVVRSGTPPYLVAACAGAGLPLVEVPYRTPFIAIIRWAADMLVREASARDDWALKAQQSLSLAALGSGGVHNVLAELARQLECRVVMFDSGGNVTSVHPLGSLGSHQGAELAAEVARLLNSGRRSSVAVRLGERHAVIQTLGSRNAIRGALAVADVDVLDAAAQSVVTAALALVAVSLEQHDAADRSVRIIREQMLHLIVSGHADAADQVMAAVSEPLPAEPVLVVTCDVGSSASSALEASFERKVQDGEGRVFFARAGDQFVFIVSVADQSRVSELVDSVGLRAGVSTPAVYAEFRSGLD</sequence>
<name>A0ABY7NEU3_9MICO</name>